<dbReference type="STRING" id="1423734.FC83_GL000397"/>
<dbReference type="AlphaFoldDB" id="A0A0R1XQP5"/>
<accession>A0A0R1XQP5</accession>
<dbReference type="Gene3D" id="3.90.1300.10">
    <property type="entry name" value="Amidase signature (AS) domain"/>
    <property type="match status" value="1"/>
</dbReference>
<comment type="caution">
    <text evidence="3">The sequence shown here is derived from an EMBL/GenBank/DDBJ whole genome shotgun (WGS) entry which is preliminary data.</text>
</comment>
<evidence type="ECO:0000313" key="3">
    <source>
        <dbReference type="EMBL" id="KRM32530.1"/>
    </source>
</evidence>
<sequence>MKTYLNNIPWVLTQIKGIYVKLSSKSLGGVFMQSALSLANAVRQQQVSSIELIEQAKSRIAQLNPELNAVVHTRYGAAKQEAAQLKDTGQPFLGVPLLIKGLGQNIAGSPATLGSKSFQDTIAKATDNYVQRLQAMGFIIIGQTNVPEFGFKNITDAQIYGPAKNPWNPAFYSGGSSGGAASALASGMVSLATGSDGGGSIRIPASFSGLIGLKPTRGRVPVGPGEYRSWQGAAINFALTTNVADTAAFLQGIQTLQPEAPFQTPLIPATDFQTMTTPPAHLRVAFTTESPVGSPVSAAAKNAVLEAVNLLANQGYAVTEIKPNLDGRQLMDSYFVMNDGETAAMVAAFEHLGKQAITKDQMEPISWAIYQAGLSTTAAEYSLALSSWDQAAATMVAFFDDYDVYLTPTTAKTAPALAHQFQSPLLQAQIAQVENLSPKERQNLVYDFFYDSLTYSPFTQLANLTGQPAISLPTYVDKKSGLPLGIQFMANKGQEGRLLQLAALFENQGCFKLLAQL</sequence>
<feature type="domain" description="Amidase" evidence="2">
    <location>
        <begin position="51"/>
        <end position="499"/>
    </location>
</feature>
<dbReference type="InterPro" id="IPR023631">
    <property type="entry name" value="Amidase_dom"/>
</dbReference>
<gene>
    <name evidence="3" type="ORF">FC83_GL000397</name>
</gene>
<dbReference type="GO" id="GO:0003824">
    <property type="term" value="F:catalytic activity"/>
    <property type="evidence" value="ECO:0007669"/>
    <property type="project" value="InterPro"/>
</dbReference>
<reference evidence="3 4" key="1">
    <citation type="journal article" date="2015" name="Genome Announc.">
        <title>Expanding the biotechnology potential of lactobacilli through comparative genomics of 213 strains and associated genera.</title>
        <authorList>
            <person name="Sun Z."/>
            <person name="Harris H.M."/>
            <person name="McCann A."/>
            <person name="Guo C."/>
            <person name="Argimon S."/>
            <person name="Zhang W."/>
            <person name="Yang X."/>
            <person name="Jeffery I.B."/>
            <person name="Cooney J.C."/>
            <person name="Kagawa T.F."/>
            <person name="Liu W."/>
            <person name="Song Y."/>
            <person name="Salvetti E."/>
            <person name="Wrobel A."/>
            <person name="Rasinkangas P."/>
            <person name="Parkhill J."/>
            <person name="Rea M.C."/>
            <person name="O'Sullivan O."/>
            <person name="Ritari J."/>
            <person name="Douillard F.P."/>
            <person name="Paul Ross R."/>
            <person name="Yang R."/>
            <person name="Briner A.E."/>
            <person name="Felis G.E."/>
            <person name="de Vos W.M."/>
            <person name="Barrangou R."/>
            <person name="Klaenhammer T.R."/>
            <person name="Caufield P.W."/>
            <person name="Cui Y."/>
            <person name="Zhang H."/>
            <person name="O'Toole P.W."/>
        </authorList>
    </citation>
    <scope>NUCLEOTIDE SEQUENCE [LARGE SCALE GENOMIC DNA]</scope>
    <source>
        <strain evidence="3 4">DSM 18527</strain>
    </source>
</reference>
<dbReference type="NCBIfam" id="NF005099">
    <property type="entry name" value="PRK06529.1"/>
    <property type="match status" value="1"/>
</dbReference>
<proteinExistence type="inferred from homology"/>
<keyword evidence="4" id="KW-1185">Reference proteome</keyword>
<evidence type="ECO:0000256" key="1">
    <source>
        <dbReference type="ARBA" id="ARBA00009199"/>
    </source>
</evidence>
<dbReference type="InterPro" id="IPR020556">
    <property type="entry name" value="Amidase_CS"/>
</dbReference>
<dbReference type="SUPFAM" id="SSF75304">
    <property type="entry name" value="Amidase signature (AS) enzymes"/>
    <property type="match status" value="1"/>
</dbReference>
<dbReference type="Pfam" id="PF01425">
    <property type="entry name" value="Amidase"/>
    <property type="match status" value="1"/>
</dbReference>
<comment type="similarity">
    <text evidence="1">Belongs to the amidase family.</text>
</comment>
<dbReference type="eggNOG" id="COG0154">
    <property type="taxonomic scope" value="Bacteria"/>
</dbReference>
<name>A0A0R1XQP5_9LACO</name>
<dbReference type="PANTHER" id="PTHR11895">
    <property type="entry name" value="TRANSAMIDASE"/>
    <property type="match status" value="1"/>
</dbReference>
<dbReference type="InterPro" id="IPR000120">
    <property type="entry name" value="Amidase"/>
</dbReference>
<dbReference type="PATRIC" id="fig|1423734.3.peg.397"/>
<dbReference type="PANTHER" id="PTHR11895:SF7">
    <property type="entry name" value="GLUTAMYL-TRNA(GLN) AMIDOTRANSFERASE SUBUNIT A, MITOCHONDRIAL"/>
    <property type="match status" value="1"/>
</dbReference>
<protein>
    <submittedName>
        <fullName evidence="3">Amidase</fullName>
    </submittedName>
</protein>
<dbReference type="Proteomes" id="UP000051236">
    <property type="component" value="Unassembled WGS sequence"/>
</dbReference>
<evidence type="ECO:0000259" key="2">
    <source>
        <dbReference type="Pfam" id="PF01425"/>
    </source>
</evidence>
<evidence type="ECO:0000313" key="4">
    <source>
        <dbReference type="Proteomes" id="UP000051236"/>
    </source>
</evidence>
<dbReference type="InterPro" id="IPR036928">
    <property type="entry name" value="AS_sf"/>
</dbReference>
<dbReference type="PROSITE" id="PS00571">
    <property type="entry name" value="AMIDASES"/>
    <property type="match status" value="1"/>
</dbReference>
<organism evidence="3 4">
    <name type="scientific">Agrilactobacillus composti DSM 18527 = JCM 14202</name>
    <dbReference type="NCBI Taxonomy" id="1423734"/>
    <lineage>
        <taxon>Bacteria</taxon>
        <taxon>Bacillati</taxon>
        <taxon>Bacillota</taxon>
        <taxon>Bacilli</taxon>
        <taxon>Lactobacillales</taxon>
        <taxon>Lactobacillaceae</taxon>
        <taxon>Agrilactobacillus</taxon>
    </lineage>
</organism>
<dbReference type="EMBL" id="AZGA01000070">
    <property type="protein sequence ID" value="KRM32530.1"/>
    <property type="molecule type" value="Genomic_DNA"/>
</dbReference>